<dbReference type="SUPFAM" id="SSF56112">
    <property type="entry name" value="Protein kinase-like (PK-like)"/>
    <property type="match status" value="1"/>
</dbReference>
<keyword evidence="6" id="KW-1185">Reference proteome</keyword>
<dbReference type="InterPro" id="IPR000719">
    <property type="entry name" value="Prot_kinase_dom"/>
</dbReference>
<dbReference type="InterPro" id="IPR008936">
    <property type="entry name" value="Rho_GTPase_activation_prot"/>
</dbReference>
<dbReference type="AlphaFoldDB" id="A0AAD6G442"/>
<reference evidence="5" key="1">
    <citation type="submission" date="2022-12" db="EMBL/GenBank/DDBJ databases">
        <authorList>
            <person name="Petersen C."/>
        </authorList>
    </citation>
    <scope>NUCLEOTIDE SEQUENCE</scope>
    <source>
        <strain evidence="5">IBT 16125</strain>
    </source>
</reference>
<evidence type="ECO:0000259" key="3">
    <source>
        <dbReference type="PROSITE" id="PS50011"/>
    </source>
</evidence>
<feature type="compositionally biased region" description="Polar residues" evidence="2">
    <location>
        <begin position="424"/>
        <end position="438"/>
    </location>
</feature>
<reference evidence="5" key="2">
    <citation type="journal article" date="2023" name="IMA Fungus">
        <title>Comparative genomic study of the Penicillium genus elucidates a diverse pangenome and 15 lateral gene transfer events.</title>
        <authorList>
            <person name="Petersen C."/>
            <person name="Sorensen T."/>
            <person name="Nielsen M.R."/>
            <person name="Sondergaard T.E."/>
            <person name="Sorensen J.L."/>
            <person name="Fitzpatrick D.A."/>
            <person name="Frisvad J.C."/>
            <person name="Nielsen K.L."/>
        </authorList>
    </citation>
    <scope>NUCLEOTIDE SEQUENCE</scope>
    <source>
        <strain evidence="5">IBT 16125</strain>
    </source>
</reference>
<dbReference type="GO" id="GO:0007165">
    <property type="term" value="P:signal transduction"/>
    <property type="evidence" value="ECO:0007669"/>
    <property type="project" value="InterPro"/>
</dbReference>
<dbReference type="PANTHER" id="PTHR15228">
    <property type="entry name" value="SPERMATHECAL PHYSIOLOGY VARIANT"/>
    <property type="match status" value="1"/>
</dbReference>
<dbReference type="PANTHER" id="PTHR15228:SF25">
    <property type="entry name" value="F-BAR DOMAIN-CONTAINING PROTEIN"/>
    <property type="match status" value="1"/>
</dbReference>
<dbReference type="Proteomes" id="UP001213681">
    <property type="component" value="Unassembled WGS sequence"/>
</dbReference>
<dbReference type="InterPro" id="IPR008271">
    <property type="entry name" value="Ser/Thr_kinase_AS"/>
</dbReference>
<dbReference type="SMART" id="SM00220">
    <property type="entry name" value="S_TKc"/>
    <property type="match status" value="1"/>
</dbReference>
<proteinExistence type="predicted"/>
<dbReference type="RefSeq" id="XP_056766760.1">
    <property type="nucleotide sequence ID" value="XM_056908142.1"/>
</dbReference>
<feature type="compositionally biased region" description="Basic and acidic residues" evidence="2">
    <location>
        <begin position="748"/>
        <end position="759"/>
    </location>
</feature>
<feature type="region of interest" description="Disordered" evidence="2">
    <location>
        <begin position="748"/>
        <end position="772"/>
    </location>
</feature>
<dbReference type="GO" id="GO:0005524">
    <property type="term" value="F:ATP binding"/>
    <property type="evidence" value="ECO:0007669"/>
    <property type="project" value="InterPro"/>
</dbReference>
<dbReference type="PROSITE" id="PS00108">
    <property type="entry name" value="PROTEIN_KINASE_ST"/>
    <property type="match status" value="1"/>
</dbReference>
<evidence type="ECO:0000313" key="6">
    <source>
        <dbReference type="Proteomes" id="UP001213681"/>
    </source>
</evidence>
<feature type="compositionally biased region" description="Low complexity" evidence="2">
    <location>
        <begin position="405"/>
        <end position="417"/>
    </location>
</feature>
<name>A0AAD6G442_9EURO</name>
<dbReference type="SMART" id="SM00324">
    <property type="entry name" value="RhoGAP"/>
    <property type="match status" value="1"/>
</dbReference>
<dbReference type="PROSITE" id="PS50011">
    <property type="entry name" value="PROTEIN_KINASE_DOM"/>
    <property type="match status" value="1"/>
</dbReference>
<comment type="caution">
    <text evidence="5">The sequence shown here is derived from an EMBL/GenBank/DDBJ whole genome shotgun (WGS) entry which is preliminary data.</text>
</comment>
<dbReference type="GeneID" id="81598385"/>
<dbReference type="GO" id="GO:0005938">
    <property type="term" value="C:cell cortex"/>
    <property type="evidence" value="ECO:0007669"/>
    <property type="project" value="TreeGrafter"/>
</dbReference>
<evidence type="ECO:0008006" key="7">
    <source>
        <dbReference type="Google" id="ProtNLM"/>
    </source>
</evidence>
<protein>
    <recommendedName>
        <fullName evidence="7">Protein kinase domain-containing protein</fullName>
    </recommendedName>
</protein>
<dbReference type="InterPro" id="IPR051025">
    <property type="entry name" value="RhoGAP"/>
</dbReference>
<accession>A0AAD6G442</accession>
<evidence type="ECO:0000256" key="1">
    <source>
        <dbReference type="ARBA" id="ARBA00022468"/>
    </source>
</evidence>
<dbReference type="InterPro" id="IPR000198">
    <property type="entry name" value="RhoGAP_dom"/>
</dbReference>
<dbReference type="GO" id="GO:0005096">
    <property type="term" value="F:GTPase activator activity"/>
    <property type="evidence" value="ECO:0007669"/>
    <property type="project" value="UniProtKB-KW"/>
</dbReference>
<evidence type="ECO:0000259" key="4">
    <source>
        <dbReference type="PROSITE" id="PS50238"/>
    </source>
</evidence>
<dbReference type="GO" id="GO:0060237">
    <property type="term" value="P:regulation of fungal-type cell wall organization"/>
    <property type="evidence" value="ECO:0007669"/>
    <property type="project" value="TreeGrafter"/>
</dbReference>
<evidence type="ECO:0000256" key="2">
    <source>
        <dbReference type="SAM" id="MobiDB-lite"/>
    </source>
</evidence>
<sequence length="772" mass="87032">MARVSDLIRDSRLETFFLPDCSVETVHTSRESDITSRRRVVARSEHWKRLSKIGGGAYGSVWLEKCIKDSHQRNIHALRAVKQIDLDSRLGPIDYNRELEAIAKFSHARYVRCFVRSFGWYEGPDQLFIAMEYLELGDLYQHLYDKPPLPEREAKEIAFQILEGLDMMHENDFAHRDLKPRNILIKARPPDDWWIKIADFGISKRIEDGHGQTSILRGTPGYVAPELWGFIERGSVYMTDIWATGEIVFEILVKKQPFAHLGLLSSYANQGTFPSGLLVNAGVSRDGIDFVSLLMKAHPKDRCTAKAALSHKWLATIAIPASEGPDSEAYSPGETSDLSPIPESKSFTVELMTQEFASWDTEELSQKTIQPRKSDPHITAFLNYEQSTSSSTDLSPHKGDNATMTPSSYSPTASKSSNAFDEPQSATDQAVTDPNNRAISRKPVAANNNPTRSPNFSTFDDIIPNGELNYSPGSANFEDRRNPTSPPSKTSLSLWWWKKFRAGAQRVEPKDEGPHGVFGVPLDASIKYANVSLSVVSEDDGAIIIGYVPVIVAKCGVFLKEKATEVQDIFRLSGSSERIKNLELSFDSPPRYGKGLDWTGYNVNDVANLLLRYLLQLPEPVIPLKFSKEFQEPLRQFQQDPSHSSGREVFDKIVKTYQLLITRLPDHSRLLLLYILDLLAVFASKSDKNRMTSERLALIFQHGLLASRPSNTYYENTDILNRDVLIFLIENQDRFLITIIPTAHSEKQNEVVHEEHESGEQVFRSPDPEGGW</sequence>
<keyword evidence="1" id="KW-0343">GTPase activation</keyword>
<feature type="region of interest" description="Disordered" evidence="2">
    <location>
        <begin position="385"/>
        <end position="463"/>
    </location>
</feature>
<dbReference type="Gene3D" id="1.10.510.10">
    <property type="entry name" value="Transferase(Phosphotransferase) domain 1"/>
    <property type="match status" value="1"/>
</dbReference>
<organism evidence="5 6">
    <name type="scientific">Penicillium daleae</name>
    <dbReference type="NCBI Taxonomy" id="63821"/>
    <lineage>
        <taxon>Eukaryota</taxon>
        <taxon>Fungi</taxon>
        <taxon>Dikarya</taxon>
        <taxon>Ascomycota</taxon>
        <taxon>Pezizomycotina</taxon>
        <taxon>Eurotiomycetes</taxon>
        <taxon>Eurotiomycetidae</taxon>
        <taxon>Eurotiales</taxon>
        <taxon>Aspergillaceae</taxon>
        <taxon>Penicillium</taxon>
    </lineage>
</organism>
<gene>
    <name evidence="5" type="ORF">N7458_004760</name>
</gene>
<dbReference type="EMBL" id="JAPVEA010000005">
    <property type="protein sequence ID" value="KAJ5453804.1"/>
    <property type="molecule type" value="Genomic_DNA"/>
</dbReference>
<evidence type="ECO:0000313" key="5">
    <source>
        <dbReference type="EMBL" id="KAJ5453804.1"/>
    </source>
</evidence>
<dbReference type="Gene3D" id="1.10.555.10">
    <property type="entry name" value="Rho GTPase activation protein"/>
    <property type="match status" value="1"/>
</dbReference>
<feature type="compositionally biased region" description="Polar residues" evidence="2">
    <location>
        <begin position="385"/>
        <end position="394"/>
    </location>
</feature>
<dbReference type="SUPFAM" id="SSF48350">
    <property type="entry name" value="GTPase activation domain, GAP"/>
    <property type="match status" value="1"/>
</dbReference>
<dbReference type="Pfam" id="PF00620">
    <property type="entry name" value="RhoGAP"/>
    <property type="match status" value="1"/>
</dbReference>
<dbReference type="Pfam" id="PF00069">
    <property type="entry name" value="Pkinase"/>
    <property type="match status" value="1"/>
</dbReference>
<dbReference type="PROSITE" id="PS50238">
    <property type="entry name" value="RHOGAP"/>
    <property type="match status" value="1"/>
</dbReference>
<feature type="domain" description="Protein kinase" evidence="3">
    <location>
        <begin position="47"/>
        <end position="314"/>
    </location>
</feature>
<dbReference type="InterPro" id="IPR011009">
    <property type="entry name" value="Kinase-like_dom_sf"/>
</dbReference>
<feature type="domain" description="Rho-GAP" evidence="4">
    <location>
        <begin position="531"/>
        <end position="736"/>
    </location>
</feature>
<feature type="compositionally biased region" description="Polar residues" evidence="2">
    <location>
        <begin position="446"/>
        <end position="458"/>
    </location>
</feature>
<dbReference type="GO" id="GO:0004672">
    <property type="term" value="F:protein kinase activity"/>
    <property type="evidence" value="ECO:0007669"/>
    <property type="project" value="InterPro"/>
</dbReference>